<feature type="compositionally biased region" description="Low complexity" evidence="7">
    <location>
        <begin position="602"/>
        <end position="620"/>
    </location>
</feature>
<dbReference type="GO" id="GO:0070973">
    <property type="term" value="P:protein localization to endoplasmic reticulum exit site"/>
    <property type="evidence" value="ECO:0007669"/>
    <property type="project" value="TreeGrafter"/>
</dbReference>
<gene>
    <name evidence="10" type="ORF">CDL12_25846</name>
</gene>
<keyword evidence="6" id="KW-0472">Membrane</keyword>
<feature type="compositionally biased region" description="Polar residues" evidence="7">
    <location>
        <begin position="592"/>
        <end position="601"/>
    </location>
</feature>
<evidence type="ECO:0000259" key="8">
    <source>
        <dbReference type="Pfam" id="PF12931"/>
    </source>
</evidence>
<comment type="subcellular location">
    <subcellularLocation>
        <location evidence="1">Endoplasmic reticulum</location>
    </subcellularLocation>
    <subcellularLocation>
        <location evidence="6">Golgi apparatus membrane</location>
    </subcellularLocation>
</comment>
<feature type="region of interest" description="Disordered" evidence="7">
    <location>
        <begin position="558"/>
        <end position="642"/>
    </location>
</feature>
<dbReference type="GO" id="GO:0000139">
    <property type="term" value="C:Golgi membrane"/>
    <property type="evidence" value="ECO:0007669"/>
    <property type="project" value="UniProtKB-SubCell"/>
</dbReference>
<name>A0A2G9G8V4_9LAMI</name>
<evidence type="ECO:0000256" key="7">
    <source>
        <dbReference type="SAM" id="MobiDB-lite"/>
    </source>
</evidence>
<evidence type="ECO:0000313" key="11">
    <source>
        <dbReference type="Proteomes" id="UP000231279"/>
    </source>
</evidence>
<feature type="region of interest" description="Disordered" evidence="7">
    <location>
        <begin position="674"/>
        <end position="695"/>
    </location>
</feature>
<feature type="compositionally biased region" description="Polar residues" evidence="7">
    <location>
        <begin position="333"/>
        <end position="344"/>
    </location>
</feature>
<feature type="region of interest" description="Disordered" evidence="7">
    <location>
        <begin position="383"/>
        <end position="411"/>
    </location>
</feature>
<evidence type="ECO:0000256" key="2">
    <source>
        <dbReference type="ARBA" id="ARBA00005927"/>
    </source>
</evidence>
<feature type="domain" description="Sec16 central conserved" evidence="9">
    <location>
        <begin position="5"/>
        <end position="109"/>
    </location>
</feature>
<accession>A0A2G9G8V4</accession>
<feature type="compositionally biased region" description="Polar residues" evidence="7">
    <location>
        <begin position="621"/>
        <end position="640"/>
    </location>
</feature>
<proteinExistence type="inferred from homology"/>
<dbReference type="Proteomes" id="UP000231279">
    <property type="component" value="Unassembled WGS sequence"/>
</dbReference>
<keyword evidence="6" id="KW-0333">Golgi apparatus</keyword>
<dbReference type="PANTHER" id="PTHR13402:SF6">
    <property type="entry name" value="SECRETORY 16, ISOFORM I"/>
    <property type="match status" value="1"/>
</dbReference>
<evidence type="ECO:0000256" key="1">
    <source>
        <dbReference type="ARBA" id="ARBA00004240"/>
    </source>
</evidence>
<evidence type="ECO:0000256" key="4">
    <source>
        <dbReference type="ARBA" id="ARBA00022824"/>
    </source>
</evidence>
<dbReference type="GO" id="GO:0015031">
    <property type="term" value="P:protein transport"/>
    <property type="evidence" value="ECO:0007669"/>
    <property type="project" value="UniProtKB-KW"/>
</dbReference>
<feature type="region of interest" description="Disordered" evidence="7">
    <location>
        <begin position="468"/>
        <end position="489"/>
    </location>
</feature>
<dbReference type="OrthoDB" id="8918678at2759"/>
<dbReference type="GO" id="GO:0007030">
    <property type="term" value="P:Golgi organization"/>
    <property type="evidence" value="ECO:0007669"/>
    <property type="project" value="TreeGrafter"/>
</dbReference>
<protein>
    <recommendedName>
        <fullName evidence="6">Protein transport protein sec16</fullName>
    </recommendedName>
</protein>
<dbReference type="Pfam" id="PF12931">
    <property type="entry name" value="TPR_Sec16"/>
    <property type="match status" value="1"/>
</dbReference>
<dbReference type="GO" id="GO:0016192">
    <property type="term" value="P:vesicle-mediated transport"/>
    <property type="evidence" value="ECO:0007669"/>
    <property type="project" value="UniProtKB-KW"/>
</dbReference>
<feature type="region of interest" description="Disordered" evidence="7">
    <location>
        <begin position="501"/>
        <end position="538"/>
    </location>
</feature>
<sequence length="695" mass="74989">MKDNSFGENFNFGAQNAVGCSISVLNLAEVVSYNADASSHGVGVSNYFQALCQQCVPGPLSGGSVGTKELNKWIDERIANPESFDMDYRKAEVLRLLLSLLKIACQYYGKLRSPYGTDAVLKESDAPEAAVARLFASAKRNGSQFTQHGAIAQCLQQMPSQGQMQIIAAHICYLVAEASFEPYSDTARMCLLGADHWKFPRTYASPEAIQRTEIYEYSKTLGNSQFVLLPFQPYKLIYAQMLAEVGRISDALKYCQVVLKSLKTGRTSEVEALRHLVSSLEERIKGHQQGGFSTNLAPKKLVGKLLNLFDSTAHRVVGGLPPPVPTSGGIAQGNENQQSFGPRVSTSQSTMAMSSLVPSQSFEPISEWAADSNRMVMHTRSVSEPDFGRSPRQGHADSLKEASSTGLQDKASVASSTSRFGRFSFGSQLFQKTVGLVLKPRQGRQAKLGETNKFYYDEKLKRWVEEGAEPPAEEAALPPPPPTAVFQNGTSDYNLRSALQNEASHGSGGPESKSPSDLDNNSGIPPLPPTSNQYSARGRMGVRSRYVDTFNKGGGSTANLFQSPSAPSTKPASGANPKFFVPSPVSAVEQAVDTSINNTEDTSSYENPSVSSSEPPSSTTMQRFASMNSISNQETSNNGSFAVHARRTASWGGSLNESFSTPQRAEVKPLGEVLGMHPSSLNGGSFGDDLQEVEL</sequence>
<feature type="region of interest" description="Disordered" evidence="7">
    <location>
        <begin position="321"/>
        <end position="344"/>
    </location>
</feature>
<dbReference type="InterPro" id="IPR024340">
    <property type="entry name" value="Sec16_CCD"/>
</dbReference>
<dbReference type="PANTHER" id="PTHR13402">
    <property type="entry name" value="RGPR-RELATED"/>
    <property type="match status" value="1"/>
</dbReference>
<dbReference type="GO" id="GO:0012507">
    <property type="term" value="C:ER to Golgi transport vesicle membrane"/>
    <property type="evidence" value="ECO:0007669"/>
    <property type="project" value="TreeGrafter"/>
</dbReference>
<comment type="similarity">
    <text evidence="2 6">Belongs to the SEC16 family.</text>
</comment>
<keyword evidence="5 6" id="KW-0931">ER-Golgi transport</keyword>
<organism evidence="10 11">
    <name type="scientific">Handroanthus impetiginosus</name>
    <dbReference type="NCBI Taxonomy" id="429701"/>
    <lineage>
        <taxon>Eukaryota</taxon>
        <taxon>Viridiplantae</taxon>
        <taxon>Streptophyta</taxon>
        <taxon>Embryophyta</taxon>
        <taxon>Tracheophyta</taxon>
        <taxon>Spermatophyta</taxon>
        <taxon>Magnoliopsida</taxon>
        <taxon>eudicotyledons</taxon>
        <taxon>Gunneridae</taxon>
        <taxon>Pentapetalae</taxon>
        <taxon>asterids</taxon>
        <taxon>lamiids</taxon>
        <taxon>Lamiales</taxon>
        <taxon>Bignoniaceae</taxon>
        <taxon>Crescentiina</taxon>
        <taxon>Tabebuia alliance</taxon>
        <taxon>Handroanthus</taxon>
    </lineage>
</organism>
<dbReference type="GO" id="GO:0070971">
    <property type="term" value="C:endoplasmic reticulum exit site"/>
    <property type="evidence" value="ECO:0007669"/>
    <property type="project" value="TreeGrafter"/>
</dbReference>
<feature type="compositionally biased region" description="Polar residues" evidence="7">
    <location>
        <begin position="513"/>
        <end position="523"/>
    </location>
</feature>
<keyword evidence="3 6" id="KW-0813">Transport</keyword>
<evidence type="ECO:0000256" key="5">
    <source>
        <dbReference type="ARBA" id="ARBA00022892"/>
    </source>
</evidence>
<evidence type="ECO:0000313" key="10">
    <source>
        <dbReference type="EMBL" id="PIN01652.1"/>
    </source>
</evidence>
<keyword evidence="6" id="KW-0653">Protein transport</keyword>
<comment type="caution">
    <text evidence="10">The sequence shown here is derived from an EMBL/GenBank/DDBJ whole genome shotgun (WGS) entry which is preliminary data.</text>
</comment>
<feature type="domain" description="Sec16 Sec23-binding" evidence="8">
    <location>
        <begin position="163"/>
        <end position="319"/>
    </location>
</feature>
<feature type="compositionally biased region" description="Polar residues" evidence="7">
    <location>
        <begin position="558"/>
        <end position="571"/>
    </location>
</feature>
<dbReference type="EMBL" id="NKXS01006322">
    <property type="protein sequence ID" value="PIN01652.1"/>
    <property type="molecule type" value="Genomic_DNA"/>
</dbReference>
<evidence type="ECO:0000256" key="6">
    <source>
        <dbReference type="RuleBase" id="RU364101"/>
    </source>
</evidence>
<evidence type="ECO:0000256" key="3">
    <source>
        <dbReference type="ARBA" id="ARBA00022448"/>
    </source>
</evidence>
<dbReference type="STRING" id="429701.A0A2G9G8V4"/>
<dbReference type="CDD" id="cd09233">
    <property type="entry name" value="ACE1-Sec16-like"/>
    <property type="match status" value="1"/>
</dbReference>
<keyword evidence="11" id="KW-1185">Reference proteome</keyword>
<reference evidence="11" key="1">
    <citation type="journal article" date="2018" name="Gigascience">
        <title>Genome assembly of the Pink Ipe (Handroanthus impetiginosus, Bignoniaceae), a highly valued, ecologically keystone Neotropical timber forest tree.</title>
        <authorList>
            <person name="Silva-Junior O.B."/>
            <person name="Grattapaglia D."/>
            <person name="Novaes E."/>
            <person name="Collevatti R.G."/>
        </authorList>
    </citation>
    <scope>NUCLEOTIDE SEQUENCE [LARGE SCALE GENOMIC DNA]</scope>
    <source>
        <strain evidence="11">cv. UFG-1</strain>
    </source>
</reference>
<dbReference type="AlphaFoldDB" id="A0A2G9G8V4"/>
<dbReference type="InterPro" id="IPR024298">
    <property type="entry name" value="Sec16_Sec23-bd"/>
</dbReference>
<dbReference type="Pfam" id="PF12932">
    <property type="entry name" value="Sec16"/>
    <property type="match status" value="1"/>
</dbReference>
<keyword evidence="4 6" id="KW-0256">Endoplasmic reticulum</keyword>
<evidence type="ECO:0000259" key="9">
    <source>
        <dbReference type="Pfam" id="PF12932"/>
    </source>
</evidence>
<feature type="compositionally biased region" description="Basic and acidic residues" evidence="7">
    <location>
        <begin position="383"/>
        <end position="400"/>
    </location>
</feature>